<dbReference type="AlphaFoldDB" id="A0A5D2Q7U7"/>
<evidence type="ECO:0000313" key="2">
    <source>
        <dbReference type="Proteomes" id="UP000322667"/>
    </source>
</evidence>
<dbReference type="EMBL" id="CM017615">
    <property type="protein sequence ID" value="TYI23324.1"/>
    <property type="molecule type" value="Genomic_DNA"/>
</dbReference>
<organism evidence="1 2">
    <name type="scientific">Gossypium tomentosum</name>
    <name type="common">Hawaiian cotton</name>
    <name type="synonym">Gossypium sandvicense</name>
    <dbReference type="NCBI Taxonomy" id="34277"/>
    <lineage>
        <taxon>Eukaryota</taxon>
        <taxon>Viridiplantae</taxon>
        <taxon>Streptophyta</taxon>
        <taxon>Embryophyta</taxon>
        <taxon>Tracheophyta</taxon>
        <taxon>Spermatophyta</taxon>
        <taxon>Magnoliopsida</taxon>
        <taxon>eudicotyledons</taxon>
        <taxon>Gunneridae</taxon>
        <taxon>Pentapetalae</taxon>
        <taxon>rosids</taxon>
        <taxon>malvids</taxon>
        <taxon>Malvales</taxon>
        <taxon>Malvaceae</taxon>
        <taxon>Malvoideae</taxon>
        <taxon>Gossypium</taxon>
    </lineage>
</organism>
<reference evidence="1 2" key="1">
    <citation type="submission" date="2019-07" db="EMBL/GenBank/DDBJ databases">
        <title>WGS assembly of Gossypium tomentosum.</title>
        <authorList>
            <person name="Chen Z.J."/>
            <person name="Sreedasyam A."/>
            <person name="Ando A."/>
            <person name="Song Q."/>
            <person name="De L."/>
            <person name="Hulse-Kemp A."/>
            <person name="Ding M."/>
            <person name="Ye W."/>
            <person name="Kirkbride R."/>
            <person name="Jenkins J."/>
            <person name="Plott C."/>
            <person name="Lovell J."/>
            <person name="Lin Y.-M."/>
            <person name="Vaughn R."/>
            <person name="Liu B."/>
            <person name="Li W."/>
            <person name="Simpson S."/>
            <person name="Scheffler B."/>
            <person name="Saski C."/>
            <person name="Grover C."/>
            <person name="Hu G."/>
            <person name="Conover J."/>
            <person name="Carlson J."/>
            <person name="Shu S."/>
            <person name="Boston L."/>
            <person name="Williams M."/>
            <person name="Peterson D."/>
            <person name="Mcgee K."/>
            <person name="Jones D."/>
            <person name="Wendel J."/>
            <person name="Stelly D."/>
            <person name="Grimwood J."/>
            <person name="Schmutz J."/>
        </authorList>
    </citation>
    <scope>NUCLEOTIDE SEQUENCE [LARGE SCALE GENOMIC DNA]</scope>
    <source>
        <strain evidence="1">7179.01</strain>
    </source>
</reference>
<accession>A0A5D2Q7U7</accession>
<gene>
    <name evidence="1" type="ORF">ES332_A06G157300v1</name>
</gene>
<keyword evidence="2" id="KW-1185">Reference proteome</keyword>
<sequence length="112" mass="13078">MAIDFLPSPSYVPLCSPLCPQNDKNSLPPQVVGIPTLRPPTPHVNKPSPQPWWHRPQNYLGKHKSQNVPLTISKDYPKYRTKHALVESRIKIAFNFIYSWWRPYTIHLVHRC</sequence>
<dbReference type="Proteomes" id="UP000322667">
    <property type="component" value="Chromosome A06"/>
</dbReference>
<protein>
    <submittedName>
        <fullName evidence="1">Uncharacterized protein</fullName>
    </submittedName>
</protein>
<name>A0A5D2Q7U7_GOSTO</name>
<evidence type="ECO:0000313" key="1">
    <source>
        <dbReference type="EMBL" id="TYI23324.1"/>
    </source>
</evidence>
<proteinExistence type="predicted"/>